<accession>A0A0L7N996</accession>
<organism evidence="1 2">
    <name type="scientific">Comamonas testosteroni</name>
    <name type="common">Pseudomonas testosteroni</name>
    <dbReference type="NCBI Taxonomy" id="285"/>
    <lineage>
        <taxon>Bacteria</taxon>
        <taxon>Pseudomonadati</taxon>
        <taxon>Pseudomonadota</taxon>
        <taxon>Betaproteobacteria</taxon>
        <taxon>Burkholderiales</taxon>
        <taxon>Comamonadaceae</taxon>
        <taxon>Comamonas</taxon>
    </lineage>
</organism>
<sequence>MEPIRPNRSYAGEFEVEAIAEILNDRSFAPADDRRLAVELQVDRKLLLQSDEAFALVIPESISEAEWFTKWLEGQGAGIVIKTYQLRPLHTAGHYQAALEDICAELV</sequence>
<evidence type="ECO:0000313" key="1">
    <source>
        <dbReference type="EMBL" id="KOC30590.1"/>
    </source>
</evidence>
<reference evidence="2" key="1">
    <citation type="submission" date="2014-06" db="EMBL/GenBank/DDBJ databases">
        <title>Draft genome sequence of C. testosteroni WDL7.</title>
        <authorList>
            <person name="Wu Y."/>
            <person name="Seshan H."/>
            <person name="Arumugam K."/>
        </authorList>
    </citation>
    <scope>NUCLEOTIDE SEQUENCE [LARGE SCALE GENOMIC DNA]</scope>
    <source>
        <strain evidence="2">WDL7</strain>
    </source>
</reference>
<gene>
    <name evidence="1" type="ORF">GL58_19795</name>
</gene>
<dbReference type="EMBL" id="JNVD01000004">
    <property type="protein sequence ID" value="KOC30590.1"/>
    <property type="molecule type" value="Genomic_DNA"/>
</dbReference>
<comment type="caution">
    <text evidence="1">The sequence shown here is derived from an EMBL/GenBank/DDBJ whole genome shotgun (WGS) entry which is preliminary data.</text>
</comment>
<evidence type="ECO:0000313" key="2">
    <source>
        <dbReference type="Proteomes" id="UP000037442"/>
    </source>
</evidence>
<dbReference type="Proteomes" id="UP000037442">
    <property type="component" value="Unassembled WGS sequence"/>
</dbReference>
<dbReference type="PATRIC" id="fig|285.49.peg.4100"/>
<protein>
    <submittedName>
        <fullName evidence="1">Uncharacterized protein</fullName>
    </submittedName>
</protein>
<name>A0A0L7N996_COMTE</name>
<dbReference type="AlphaFoldDB" id="A0A0L7N996"/>
<proteinExistence type="predicted"/>